<dbReference type="PANTHER" id="PTHR46825:SF9">
    <property type="entry name" value="BETA-LACTAMASE-RELATED DOMAIN-CONTAINING PROTEIN"/>
    <property type="match status" value="1"/>
</dbReference>
<feature type="transmembrane region" description="Helical" evidence="2">
    <location>
        <begin position="547"/>
        <end position="567"/>
    </location>
</feature>
<dbReference type="InterPro" id="IPR012338">
    <property type="entry name" value="Beta-lactam/transpept-like"/>
</dbReference>
<accession>A0ABN3GL62</accession>
<dbReference type="EMBL" id="BAAASD010000022">
    <property type="protein sequence ID" value="GAA2354379.1"/>
    <property type="molecule type" value="Genomic_DNA"/>
</dbReference>
<organism evidence="5 6">
    <name type="scientific">Streptomyces cuspidosporus</name>
    <dbReference type="NCBI Taxonomy" id="66882"/>
    <lineage>
        <taxon>Bacteria</taxon>
        <taxon>Bacillati</taxon>
        <taxon>Actinomycetota</taxon>
        <taxon>Actinomycetes</taxon>
        <taxon>Kitasatosporales</taxon>
        <taxon>Streptomycetaceae</taxon>
        <taxon>Streptomyces</taxon>
    </lineage>
</organism>
<feature type="region of interest" description="Disordered" evidence="1">
    <location>
        <begin position="169"/>
        <end position="192"/>
    </location>
</feature>
<gene>
    <name evidence="5" type="ORF">GCM10010246_49220</name>
</gene>
<keyword evidence="3" id="KW-0732">Signal</keyword>
<dbReference type="SUPFAM" id="SSF56601">
    <property type="entry name" value="beta-lactamase/transpeptidase-like"/>
    <property type="match status" value="1"/>
</dbReference>
<keyword evidence="2" id="KW-0472">Membrane</keyword>
<dbReference type="RefSeq" id="WP_346176563.1">
    <property type="nucleotide sequence ID" value="NZ_BAAASD010000022.1"/>
</dbReference>
<dbReference type="InterPro" id="IPR050491">
    <property type="entry name" value="AmpC-like"/>
</dbReference>
<dbReference type="PANTHER" id="PTHR46825">
    <property type="entry name" value="D-ALANYL-D-ALANINE-CARBOXYPEPTIDASE/ENDOPEPTIDASE AMPH"/>
    <property type="match status" value="1"/>
</dbReference>
<dbReference type="GO" id="GO:0016787">
    <property type="term" value="F:hydrolase activity"/>
    <property type="evidence" value="ECO:0007669"/>
    <property type="project" value="UniProtKB-KW"/>
</dbReference>
<sequence length="644" mass="68934">MNARRSATAAVSLLLAVLMTVLGTAASASAAPGSPRPRSLTALIDSIVERQLEDYRIPGAAVVVVSGGRQVLAKGYGVADIDRGTRVDARRTGFFMGSDAKVFTAMAVLQQVERGKLDLRADVNRYLARHKAAFTIKDTYPGRPVTVRDLLTHTAGFDNSIIGRATAHPEDAERLGESLAEHQPRRVRPPGEVSSYDNYGVALAGYLVELVSGEPFAGYLNRHVLRPLGMTRTSFAQPHPAAIATERAGGYRPDGKRQVPAEGQYGAWTPTGAAAVTTATDMGRLMLAQLAGGSLDGHRVLGATLTRAMQQRQFANDPRLPGIGYILEQRDRDGHRMLVKDGDIPGFHDNLALLPDRDTGVYVAYNGDGEDGRASWAGQELVNLVADHTFGTPRRPAVTRPGETGEFAGFYRSTRTSHSDLTRAAALTSSVRVTSGPDSTLTTTGPLSRDPGVTEQHWVRVGDGLFQEKGGQERLAFKDGKLFLASDPTVAYERLPWYESPVLHQQLLLGSLGVLLLSVTAWTLGALVSLRRGSASAAPAGARLARLLAWTTGVLLTVATGCFALLVADPNSLNQTVFLGDSPMLKLVPVLVKAALGTTAAVLVCAVIAWWRRWWGWAARLHYSAVALAAVLFLAVAGNYHLVS</sequence>
<dbReference type="Proteomes" id="UP001500253">
    <property type="component" value="Unassembled WGS sequence"/>
</dbReference>
<dbReference type="InterPro" id="IPR001466">
    <property type="entry name" value="Beta-lactam-related"/>
</dbReference>
<feature type="transmembrane region" description="Helical" evidence="2">
    <location>
        <begin position="623"/>
        <end position="643"/>
    </location>
</feature>
<dbReference type="Pfam" id="PF00144">
    <property type="entry name" value="Beta-lactamase"/>
    <property type="match status" value="1"/>
</dbReference>
<feature type="transmembrane region" description="Helical" evidence="2">
    <location>
        <begin position="507"/>
        <end position="527"/>
    </location>
</feature>
<keyword evidence="6" id="KW-1185">Reference proteome</keyword>
<proteinExistence type="predicted"/>
<evidence type="ECO:0000313" key="5">
    <source>
        <dbReference type="EMBL" id="GAA2354379.1"/>
    </source>
</evidence>
<name>A0ABN3GL62_9ACTN</name>
<evidence type="ECO:0000256" key="2">
    <source>
        <dbReference type="SAM" id="Phobius"/>
    </source>
</evidence>
<evidence type="ECO:0000313" key="6">
    <source>
        <dbReference type="Proteomes" id="UP001500253"/>
    </source>
</evidence>
<evidence type="ECO:0000259" key="4">
    <source>
        <dbReference type="Pfam" id="PF00144"/>
    </source>
</evidence>
<feature type="chain" id="PRO_5045512544" evidence="3">
    <location>
        <begin position="31"/>
        <end position="644"/>
    </location>
</feature>
<comment type="caution">
    <text evidence="5">The sequence shown here is derived from an EMBL/GenBank/DDBJ whole genome shotgun (WGS) entry which is preliminary data.</text>
</comment>
<feature type="transmembrane region" description="Helical" evidence="2">
    <location>
        <begin position="587"/>
        <end position="611"/>
    </location>
</feature>
<keyword evidence="5" id="KW-0378">Hydrolase</keyword>
<protein>
    <submittedName>
        <fullName evidence="5">Serine hydrolase</fullName>
    </submittedName>
</protein>
<reference evidence="5 6" key="1">
    <citation type="journal article" date="2019" name="Int. J. Syst. Evol. Microbiol.">
        <title>The Global Catalogue of Microorganisms (GCM) 10K type strain sequencing project: providing services to taxonomists for standard genome sequencing and annotation.</title>
        <authorList>
            <consortium name="The Broad Institute Genomics Platform"/>
            <consortium name="The Broad Institute Genome Sequencing Center for Infectious Disease"/>
            <person name="Wu L."/>
            <person name="Ma J."/>
        </authorList>
    </citation>
    <scope>NUCLEOTIDE SEQUENCE [LARGE SCALE GENOMIC DNA]</scope>
    <source>
        <strain evidence="5 6">JCM 4316</strain>
    </source>
</reference>
<keyword evidence="2" id="KW-1133">Transmembrane helix</keyword>
<dbReference type="Gene3D" id="3.40.710.10">
    <property type="entry name" value="DD-peptidase/beta-lactamase superfamily"/>
    <property type="match status" value="1"/>
</dbReference>
<evidence type="ECO:0000256" key="1">
    <source>
        <dbReference type="SAM" id="MobiDB-lite"/>
    </source>
</evidence>
<feature type="domain" description="Beta-lactamase-related" evidence="4">
    <location>
        <begin position="44"/>
        <end position="374"/>
    </location>
</feature>
<keyword evidence="2" id="KW-0812">Transmembrane</keyword>
<feature type="compositionally biased region" description="Basic and acidic residues" evidence="1">
    <location>
        <begin position="169"/>
        <end position="184"/>
    </location>
</feature>
<feature type="signal peptide" evidence="3">
    <location>
        <begin position="1"/>
        <end position="30"/>
    </location>
</feature>
<evidence type="ECO:0000256" key="3">
    <source>
        <dbReference type="SAM" id="SignalP"/>
    </source>
</evidence>